<evidence type="ECO:0000259" key="1">
    <source>
        <dbReference type="Pfam" id="PF00501"/>
    </source>
</evidence>
<evidence type="ECO:0000259" key="2">
    <source>
        <dbReference type="Pfam" id="PF13193"/>
    </source>
</evidence>
<evidence type="ECO:0000313" key="4">
    <source>
        <dbReference type="Proteomes" id="UP000198992"/>
    </source>
</evidence>
<dbReference type="PANTHER" id="PTHR45527">
    <property type="entry name" value="NONRIBOSOMAL PEPTIDE SYNTHETASE"/>
    <property type="match status" value="1"/>
</dbReference>
<dbReference type="InterPro" id="IPR000873">
    <property type="entry name" value="AMP-dep_synth/lig_dom"/>
</dbReference>
<organism evidence="3 4">
    <name type="scientific">Bradyrhizobium erythrophlei</name>
    <dbReference type="NCBI Taxonomy" id="1437360"/>
    <lineage>
        <taxon>Bacteria</taxon>
        <taxon>Pseudomonadati</taxon>
        <taxon>Pseudomonadota</taxon>
        <taxon>Alphaproteobacteria</taxon>
        <taxon>Hyphomicrobiales</taxon>
        <taxon>Nitrobacteraceae</taxon>
        <taxon>Bradyrhizobium</taxon>
    </lineage>
</organism>
<protein>
    <submittedName>
        <fullName evidence="3">Amino acid adenylation domain-containing protein</fullName>
    </submittedName>
</protein>
<dbReference type="InterPro" id="IPR025110">
    <property type="entry name" value="AMP-bd_C"/>
</dbReference>
<dbReference type="InterPro" id="IPR010071">
    <property type="entry name" value="AA_adenyl_dom"/>
</dbReference>
<evidence type="ECO:0000313" key="3">
    <source>
        <dbReference type="EMBL" id="SEE35680.1"/>
    </source>
</evidence>
<dbReference type="Gene3D" id="3.40.50.12780">
    <property type="entry name" value="N-terminal domain of ligase-like"/>
    <property type="match status" value="1"/>
</dbReference>
<dbReference type="InterPro" id="IPR020845">
    <property type="entry name" value="AMP-binding_CS"/>
</dbReference>
<dbReference type="Pfam" id="PF13193">
    <property type="entry name" value="AMP-binding_C"/>
    <property type="match status" value="1"/>
</dbReference>
<gene>
    <name evidence="3" type="ORF">SAMN05444164_7788</name>
</gene>
<dbReference type="PROSITE" id="PS00455">
    <property type="entry name" value="AMP_BINDING"/>
    <property type="match status" value="1"/>
</dbReference>
<sequence>MELRADGSRPGLWTGFLRSAKLFPDRPAVVAQGTSLSYRQLREVAVRIAACIQAHREGSSTPLTAVFAHRGATAFAGVLGSLLAGNGYVPLNRTFPVERTRSMLVRSECRSIIVDAESLPQMDALMAGVDEPLLVIAPGLENPRPYRERWPLHIIVGAADLDGYADWREPDAREDAIAYLLFTSGSTGVPKGVMVAHRNVAAYVDHAAERFAVTELDIVSQTFDMTFDLSASDMFVAWERGACVCCPSQKTLINPGRFIRDQGLTVWFSVPSMVALMKQSGLLKPGGFPSLRLSLFCGEPLPVASVAAWAMAAPNSVVENLYGPTELTIACTGYRWDPKRAPLEAEMGIVPIGAPFPGMNVLVVDEHLNEVGPGADGELLMSGPQMSLGYWKDPEKTAAAFVVPPGRKEMFYRTGDRVRRPAGDGPLTHLGRMDSQVKILGHRVELGEVEAVVREASGVDGVVAIGWPVTSSGYGGIEVLIEGGPVDLDRLRAAVAARLPDYMVPRRWHVRSRLPRNANGKYDRKAMPAVLGDSQ</sequence>
<dbReference type="Gene3D" id="3.30.300.30">
    <property type="match status" value="1"/>
</dbReference>
<dbReference type="NCBIfam" id="TIGR01733">
    <property type="entry name" value="AA-adenyl-dom"/>
    <property type="match status" value="1"/>
</dbReference>
<feature type="domain" description="AMP-dependent synthetase/ligase" evidence="1">
    <location>
        <begin position="18"/>
        <end position="391"/>
    </location>
</feature>
<dbReference type="InterPro" id="IPR042099">
    <property type="entry name" value="ANL_N_sf"/>
</dbReference>
<dbReference type="RefSeq" id="WP_092124936.1">
    <property type="nucleotide sequence ID" value="NZ_FNTH01000001.1"/>
</dbReference>
<name>A0A1H5I6B9_9BRAD</name>
<dbReference type="AlphaFoldDB" id="A0A1H5I6B9"/>
<dbReference type="GO" id="GO:0044550">
    <property type="term" value="P:secondary metabolite biosynthetic process"/>
    <property type="evidence" value="ECO:0007669"/>
    <property type="project" value="TreeGrafter"/>
</dbReference>
<dbReference type="OrthoDB" id="9803968at2"/>
<dbReference type="GO" id="GO:0005737">
    <property type="term" value="C:cytoplasm"/>
    <property type="evidence" value="ECO:0007669"/>
    <property type="project" value="TreeGrafter"/>
</dbReference>
<dbReference type="GO" id="GO:0031177">
    <property type="term" value="F:phosphopantetheine binding"/>
    <property type="evidence" value="ECO:0007669"/>
    <property type="project" value="TreeGrafter"/>
</dbReference>
<accession>A0A1H5I6B9</accession>
<dbReference type="Pfam" id="PF00501">
    <property type="entry name" value="AMP-binding"/>
    <property type="match status" value="1"/>
</dbReference>
<dbReference type="InterPro" id="IPR045851">
    <property type="entry name" value="AMP-bd_C_sf"/>
</dbReference>
<dbReference type="GO" id="GO:0043041">
    <property type="term" value="P:amino acid activation for nonribosomal peptide biosynthetic process"/>
    <property type="evidence" value="ECO:0007669"/>
    <property type="project" value="TreeGrafter"/>
</dbReference>
<dbReference type="EMBL" id="FNTH01000001">
    <property type="protein sequence ID" value="SEE35680.1"/>
    <property type="molecule type" value="Genomic_DNA"/>
</dbReference>
<dbReference type="SUPFAM" id="SSF56801">
    <property type="entry name" value="Acetyl-CoA synthetase-like"/>
    <property type="match status" value="1"/>
</dbReference>
<proteinExistence type="predicted"/>
<feature type="domain" description="AMP-binding enzyme C-terminal" evidence="2">
    <location>
        <begin position="448"/>
        <end position="521"/>
    </location>
</feature>
<dbReference type="Proteomes" id="UP000198992">
    <property type="component" value="Unassembled WGS sequence"/>
</dbReference>
<reference evidence="3 4" key="1">
    <citation type="submission" date="2016-10" db="EMBL/GenBank/DDBJ databases">
        <authorList>
            <person name="de Groot N.N."/>
        </authorList>
    </citation>
    <scope>NUCLEOTIDE SEQUENCE [LARGE SCALE GENOMIC DNA]</scope>
    <source>
        <strain evidence="3 4">MT12</strain>
    </source>
</reference>
<dbReference type="PANTHER" id="PTHR45527:SF1">
    <property type="entry name" value="FATTY ACID SYNTHASE"/>
    <property type="match status" value="1"/>
</dbReference>